<feature type="region of interest" description="Disordered" evidence="2">
    <location>
        <begin position="138"/>
        <end position="184"/>
    </location>
</feature>
<evidence type="ECO:0000259" key="3">
    <source>
        <dbReference type="Pfam" id="PF15903"/>
    </source>
</evidence>
<comment type="similarity">
    <text evidence="1">Belongs to the RIPOR family.</text>
</comment>
<protein>
    <recommendedName>
        <fullName evidence="3">FAM65 N-terminal domain-containing protein</fullName>
    </recommendedName>
</protein>
<dbReference type="InterPro" id="IPR026136">
    <property type="entry name" value="RIPOR3"/>
</dbReference>
<dbReference type="PANTHER" id="PTHR15829:SF15">
    <property type="entry name" value="RIPOR FAMILY MEMBER 3"/>
    <property type="match status" value="1"/>
</dbReference>
<dbReference type="AlphaFoldDB" id="A0A7J7ENP6"/>
<feature type="domain" description="FAM65 N-terminal" evidence="3">
    <location>
        <begin position="20"/>
        <end position="139"/>
    </location>
</feature>
<dbReference type="InterPro" id="IPR031780">
    <property type="entry name" value="FAM65_N"/>
</dbReference>
<feature type="compositionally biased region" description="Low complexity" evidence="2">
    <location>
        <begin position="147"/>
        <end position="166"/>
    </location>
</feature>
<keyword evidence="5" id="KW-1185">Reference proteome</keyword>
<accession>A0A7J7ENP6</accession>
<dbReference type="Pfam" id="PF15903">
    <property type="entry name" value="PL48"/>
    <property type="match status" value="1"/>
</dbReference>
<dbReference type="PANTHER" id="PTHR15829">
    <property type="entry name" value="PROTEIN KINASE PKN/PRK1, EFFECTOR"/>
    <property type="match status" value="1"/>
</dbReference>
<comment type="caution">
    <text evidence="4">The sequence shown here is derived from an EMBL/GenBank/DDBJ whole genome shotgun (WGS) entry which is preliminary data.</text>
</comment>
<sequence>MRTARPGPALVQSGSWRCAQRVEACLEALVSQDSSWEHLCVQQAELGYLSGRHKDTHRNSRLAFYYDLDKKQTRSVERHIRKMEFHISKVDELYEGYCIQCRLRDGASNMQRAFSRCPPSRASRESLQELGRSLQECTEVGRGGRPAGWARPGGSPAGGSVSLPAGLCPAGSVRAPRGLARGRA</sequence>
<evidence type="ECO:0000256" key="2">
    <source>
        <dbReference type="SAM" id="MobiDB-lite"/>
    </source>
</evidence>
<gene>
    <name evidence="4" type="ORF">HPG69_017316</name>
</gene>
<evidence type="ECO:0000256" key="1">
    <source>
        <dbReference type="ARBA" id="ARBA00005744"/>
    </source>
</evidence>
<dbReference type="EMBL" id="JACDTQ010002544">
    <property type="protein sequence ID" value="KAF5917425.1"/>
    <property type="molecule type" value="Genomic_DNA"/>
</dbReference>
<evidence type="ECO:0000313" key="4">
    <source>
        <dbReference type="EMBL" id="KAF5917425.1"/>
    </source>
</evidence>
<evidence type="ECO:0000313" key="5">
    <source>
        <dbReference type="Proteomes" id="UP000551758"/>
    </source>
</evidence>
<proteinExistence type="inferred from homology"/>
<organism evidence="4 5">
    <name type="scientific">Diceros bicornis minor</name>
    <name type="common">South-central black rhinoceros</name>
    <dbReference type="NCBI Taxonomy" id="77932"/>
    <lineage>
        <taxon>Eukaryota</taxon>
        <taxon>Metazoa</taxon>
        <taxon>Chordata</taxon>
        <taxon>Craniata</taxon>
        <taxon>Vertebrata</taxon>
        <taxon>Euteleostomi</taxon>
        <taxon>Mammalia</taxon>
        <taxon>Eutheria</taxon>
        <taxon>Laurasiatheria</taxon>
        <taxon>Perissodactyla</taxon>
        <taxon>Rhinocerotidae</taxon>
        <taxon>Diceros</taxon>
    </lineage>
</organism>
<name>A0A7J7ENP6_DICBM</name>
<dbReference type="Proteomes" id="UP000551758">
    <property type="component" value="Unassembled WGS sequence"/>
</dbReference>
<reference evidence="4 5" key="1">
    <citation type="journal article" date="2020" name="Mol. Biol. Evol.">
        <title>Interspecific Gene Flow and the Evolution of Specialization in Black and White Rhinoceros.</title>
        <authorList>
            <person name="Moodley Y."/>
            <person name="Westbury M.V."/>
            <person name="Russo I.M."/>
            <person name="Gopalakrishnan S."/>
            <person name="Rakotoarivelo A."/>
            <person name="Olsen R.A."/>
            <person name="Prost S."/>
            <person name="Tunstall T."/>
            <person name="Ryder O.A."/>
            <person name="Dalen L."/>
            <person name="Bruford M.W."/>
        </authorList>
    </citation>
    <scope>NUCLEOTIDE SEQUENCE [LARGE SCALE GENOMIC DNA]</scope>
    <source>
        <strain evidence="4">SBR-YM</strain>
        <tissue evidence="4">Skin</tissue>
    </source>
</reference>